<keyword evidence="7" id="KW-1185">Reference proteome</keyword>
<keyword evidence="1" id="KW-0677">Repeat</keyword>
<evidence type="ECO:0000256" key="1">
    <source>
        <dbReference type="ARBA" id="ARBA00022737"/>
    </source>
</evidence>
<keyword evidence="5" id="KW-1133">Transmembrane helix</keyword>
<keyword evidence="5" id="KW-0472">Membrane</keyword>
<evidence type="ECO:0000313" key="7">
    <source>
        <dbReference type="Proteomes" id="UP000654482"/>
    </source>
</evidence>
<dbReference type="InterPro" id="IPR011990">
    <property type="entry name" value="TPR-like_helical_dom_sf"/>
</dbReference>
<dbReference type="EMBL" id="JADEWZ010000009">
    <property type="protein sequence ID" value="MBE9115761.1"/>
    <property type="molecule type" value="Genomic_DNA"/>
</dbReference>
<dbReference type="PANTHER" id="PTHR44858:SF1">
    <property type="entry name" value="UDP-N-ACETYLGLUCOSAMINE--PEPTIDE N-ACETYLGLUCOSAMINYLTRANSFERASE SPINDLY-RELATED"/>
    <property type="match status" value="1"/>
</dbReference>
<feature type="transmembrane region" description="Helical" evidence="5">
    <location>
        <begin position="6"/>
        <end position="23"/>
    </location>
</feature>
<sequence length="324" mass="36329">MTTLIPAYSVGAYLVFGLVCYLVDRSRVFNSSSTPIAILLWPLLLIKTATSKDNSTEIPEPSATENIQSNPENLALLSQRTDSHLHEEGIALMEMGQYSKALSYFERLLKLRPDDCTALVLQASILSLLERHSEALEILDGALTLQPNDPSILFFRGIVTHEMGSYQQSYASYDQAMRLQQQWEQTQSSPSSESTPSYPQQLAKPIGQLLQEAGLLSANEVVAILRYQAEHETHHLRFGEISSRWGLVKPETVEFFVQLPEQPREQDYPLGQYFKSAALLNENQISALLNSQLDSGLRFGELAVRQGLLAQETVDFFVDYVSQN</sequence>
<feature type="region of interest" description="Disordered" evidence="4">
    <location>
        <begin position="181"/>
        <end position="200"/>
    </location>
</feature>
<evidence type="ECO:0000256" key="2">
    <source>
        <dbReference type="ARBA" id="ARBA00022803"/>
    </source>
</evidence>
<keyword evidence="2 3" id="KW-0802">TPR repeat</keyword>
<keyword evidence="5" id="KW-0812">Transmembrane</keyword>
<dbReference type="Gene3D" id="1.25.40.10">
    <property type="entry name" value="Tetratricopeptide repeat domain"/>
    <property type="match status" value="1"/>
</dbReference>
<dbReference type="AlphaFoldDB" id="A0A8J7DVF0"/>
<organism evidence="6 7">
    <name type="scientific">Lusitaniella coriacea LEGE 07157</name>
    <dbReference type="NCBI Taxonomy" id="945747"/>
    <lineage>
        <taxon>Bacteria</taxon>
        <taxon>Bacillati</taxon>
        <taxon>Cyanobacteriota</taxon>
        <taxon>Cyanophyceae</taxon>
        <taxon>Spirulinales</taxon>
        <taxon>Lusitaniellaceae</taxon>
        <taxon>Lusitaniella</taxon>
    </lineage>
</organism>
<gene>
    <name evidence="6" type="ORF">IQ249_07640</name>
</gene>
<name>A0A8J7DVF0_9CYAN</name>
<dbReference type="PROSITE" id="PS50005">
    <property type="entry name" value="TPR"/>
    <property type="match status" value="1"/>
</dbReference>
<evidence type="ECO:0000256" key="5">
    <source>
        <dbReference type="SAM" id="Phobius"/>
    </source>
</evidence>
<dbReference type="SMART" id="SM00028">
    <property type="entry name" value="TPR"/>
    <property type="match status" value="3"/>
</dbReference>
<reference evidence="6" key="1">
    <citation type="submission" date="2020-10" db="EMBL/GenBank/DDBJ databases">
        <authorList>
            <person name="Castelo-Branco R."/>
            <person name="Eusebio N."/>
            <person name="Adriana R."/>
            <person name="Vieira A."/>
            <person name="Brugerolle De Fraissinette N."/>
            <person name="Rezende De Castro R."/>
            <person name="Schneider M.P."/>
            <person name="Vasconcelos V."/>
            <person name="Leao P.N."/>
        </authorList>
    </citation>
    <scope>NUCLEOTIDE SEQUENCE</scope>
    <source>
        <strain evidence="6">LEGE 07157</strain>
    </source>
</reference>
<dbReference type="RefSeq" id="WP_194028856.1">
    <property type="nucleotide sequence ID" value="NZ_JADEWZ010000009.1"/>
</dbReference>
<protein>
    <submittedName>
        <fullName evidence="6">Tetratricopeptide repeat protein</fullName>
    </submittedName>
</protein>
<dbReference type="Proteomes" id="UP000654482">
    <property type="component" value="Unassembled WGS sequence"/>
</dbReference>
<dbReference type="InterPro" id="IPR050498">
    <property type="entry name" value="Ycf3"/>
</dbReference>
<feature type="repeat" description="TPR" evidence="3">
    <location>
        <begin position="82"/>
        <end position="115"/>
    </location>
</feature>
<evidence type="ECO:0000256" key="4">
    <source>
        <dbReference type="SAM" id="MobiDB-lite"/>
    </source>
</evidence>
<accession>A0A8J7DVF0</accession>
<dbReference type="InterPro" id="IPR019734">
    <property type="entry name" value="TPR_rpt"/>
</dbReference>
<dbReference type="Pfam" id="PF13432">
    <property type="entry name" value="TPR_16"/>
    <property type="match status" value="1"/>
</dbReference>
<dbReference type="PANTHER" id="PTHR44858">
    <property type="entry name" value="TETRATRICOPEPTIDE REPEAT PROTEIN 6"/>
    <property type="match status" value="1"/>
</dbReference>
<dbReference type="SUPFAM" id="SSF48452">
    <property type="entry name" value="TPR-like"/>
    <property type="match status" value="1"/>
</dbReference>
<proteinExistence type="predicted"/>
<comment type="caution">
    <text evidence="6">The sequence shown here is derived from an EMBL/GenBank/DDBJ whole genome shotgun (WGS) entry which is preliminary data.</text>
</comment>
<evidence type="ECO:0000256" key="3">
    <source>
        <dbReference type="PROSITE-ProRule" id="PRU00339"/>
    </source>
</evidence>
<evidence type="ECO:0000313" key="6">
    <source>
        <dbReference type="EMBL" id="MBE9115761.1"/>
    </source>
</evidence>